<sequence>MGDTARIPARRRSWAVRGLLAALITVLLLQVITAILGHSPSAAGSGLPAVLGGLVGGAVLAVILLWAFYRPGRRLLTELIRSGSVPTAIYSSDRLKEALQDLTGVRLKSYLSRDGSFLAFVDTGEKFELWRWYWNRPQCVARIPWSSIDSYEQDEVRHAVTIDRAIVVGLQKGGQIVSIPLTPYKRGWLRLRPVSDEEYWSLLLHFGSHLSGDGSGDESSSQSTASRN</sequence>
<keyword evidence="1" id="KW-0812">Transmembrane</keyword>
<keyword evidence="3" id="KW-1185">Reference proteome</keyword>
<protein>
    <submittedName>
        <fullName evidence="2">Uncharacterized protein</fullName>
    </submittedName>
</protein>
<dbReference type="AlphaFoldDB" id="A0A1B1BGX8"/>
<gene>
    <name evidence="2" type="ORF">PA27867_0799</name>
</gene>
<dbReference type="Proteomes" id="UP000092582">
    <property type="component" value="Chromosome 1"/>
</dbReference>
<evidence type="ECO:0000313" key="3">
    <source>
        <dbReference type="Proteomes" id="UP000092582"/>
    </source>
</evidence>
<feature type="transmembrane region" description="Helical" evidence="1">
    <location>
        <begin position="47"/>
        <end position="69"/>
    </location>
</feature>
<accession>A0A1B1BGX8</accession>
<evidence type="ECO:0000256" key="1">
    <source>
        <dbReference type="SAM" id="Phobius"/>
    </source>
</evidence>
<dbReference type="KEGG" id="cart:PA27867_0799"/>
<name>A0A1B1BGX8_9MICO</name>
<reference evidence="2 3" key="1">
    <citation type="submission" date="2016-06" db="EMBL/GenBank/DDBJ databases">
        <title>Genome sequencing of Cryobacterium arcticum PAMC 27867.</title>
        <authorList>
            <person name="Lee J."/>
            <person name="Kim O.-S."/>
        </authorList>
    </citation>
    <scope>NUCLEOTIDE SEQUENCE [LARGE SCALE GENOMIC DNA]</scope>
    <source>
        <strain evidence="2 3">PAMC 27867</strain>
    </source>
</reference>
<proteinExistence type="predicted"/>
<keyword evidence="1" id="KW-1133">Transmembrane helix</keyword>
<keyword evidence="1" id="KW-0472">Membrane</keyword>
<dbReference type="EMBL" id="CP016282">
    <property type="protein sequence ID" value="ANP71766.1"/>
    <property type="molecule type" value="Genomic_DNA"/>
</dbReference>
<organism evidence="2 3">
    <name type="scientific">Cryobacterium arcticum</name>
    <dbReference type="NCBI Taxonomy" id="670052"/>
    <lineage>
        <taxon>Bacteria</taxon>
        <taxon>Bacillati</taxon>
        <taxon>Actinomycetota</taxon>
        <taxon>Actinomycetes</taxon>
        <taxon>Micrococcales</taxon>
        <taxon>Microbacteriaceae</taxon>
        <taxon>Cryobacterium</taxon>
    </lineage>
</organism>
<evidence type="ECO:0000313" key="2">
    <source>
        <dbReference type="EMBL" id="ANP71766.1"/>
    </source>
</evidence>